<accession>A0AAE1NTQ9</accession>
<evidence type="ECO:0000256" key="1">
    <source>
        <dbReference type="SAM" id="MobiDB-lite"/>
    </source>
</evidence>
<name>A0AAE1NTQ9_9EUCA</name>
<gene>
    <name evidence="2" type="ORF">Pmani_031443</name>
</gene>
<keyword evidence="3" id="KW-1185">Reference proteome</keyword>
<feature type="region of interest" description="Disordered" evidence="1">
    <location>
        <begin position="42"/>
        <end position="80"/>
    </location>
</feature>
<protein>
    <submittedName>
        <fullName evidence="2">Uncharacterized protein</fullName>
    </submittedName>
</protein>
<dbReference type="Proteomes" id="UP001292094">
    <property type="component" value="Unassembled WGS sequence"/>
</dbReference>
<proteinExistence type="predicted"/>
<evidence type="ECO:0000313" key="2">
    <source>
        <dbReference type="EMBL" id="KAK4296034.1"/>
    </source>
</evidence>
<comment type="caution">
    <text evidence="2">The sequence shown here is derived from an EMBL/GenBank/DDBJ whole genome shotgun (WGS) entry which is preliminary data.</text>
</comment>
<dbReference type="EMBL" id="JAWZYT010003945">
    <property type="protein sequence ID" value="KAK4296034.1"/>
    <property type="molecule type" value="Genomic_DNA"/>
</dbReference>
<reference evidence="2" key="1">
    <citation type="submission" date="2023-11" db="EMBL/GenBank/DDBJ databases">
        <title>Genome assemblies of two species of porcelain crab, Petrolisthes cinctipes and Petrolisthes manimaculis (Anomura: Porcellanidae).</title>
        <authorList>
            <person name="Angst P."/>
        </authorList>
    </citation>
    <scope>NUCLEOTIDE SEQUENCE</scope>
    <source>
        <strain evidence="2">PB745_02</strain>
        <tissue evidence="2">Gill</tissue>
    </source>
</reference>
<organism evidence="2 3">
    <name type="scientific">Petrolisthes manimaculis</name>
    <dbReference type="NCBI Taxonomy" id="1843537"/>
    <lineage>
        <taxon>Eukaryota</taxon>
        <taxon>Metazoa</taxon>
        <taxon>Ecdysozoa</taxon>
        <taxon>Arthropoda</taxon>
        <taxon>Crustacea</taxon>
        <taxon>Multicrustacea</taxon>
        <taxon>Malacostraca</taxon>
        <taxon>Eumalacostraca</taxon>
        <taxon>Eucarida</taxon>
        <taxon>Decapoda</taxon>
        <taxon>Pleocyemata</taxon>
        <taxon>Anomura</taxon>
        <taxon>Galatheoidea</taxon>
        <taxon>Porcellanidae</taxon>
        <taxon>Petrolisthes</taxon>
    </lineage>
</organism>
<sequence>MEGNGLSATRDQSASSWVALEALGVVVLSVRKTRPKEDRRLVGGQIQNRRQEMTEDGGGGRGCGWVAGEGRAGQGRAGQDRRVYGWSGEEGAKAGDRVVW</sequence>
<dbReference type="AlphaFoldDB" id="A0AAE1NTQ9"/>
<feature type="compositionally biased region" description="Gly residues" evidence="1">
    <location>
        <begin position="56"/>
        <end position="76"/>
    </location>
</feature>
<evidence type="ECO:0000313" key="3">
    <source>
        <dbReference type="Proteomes" id="UP001292094"/>
    </source>
</evidence>